<dbReference type="CDD" id="cd06225">
    <property type="entry name" value="HAMP"/>
    <property type="match status" value="1"/>
</dbReference>
<dbReference type="RefSeq" id="WP_273596500.1">
    <property type="nucleotide sequence ID" value="NZ_JAQQXS010000007.1"/>
</dbReference>
<keyword evidence="13" id="KW-1185">Reference proteome</keyword>
<keyword evidence="5 9" id="KW-1133">Transmembrane helix</keyword>
<dbReference type="Pfam" id="PF00015">
    <property type="entry name" value="MCPsignal"/>
    <property type="match status" value="1"/>
</dbReference>
<keyword evidence="8" id="KW-0807">Transducer</keyword>
<evidence type="ECO:0000256" key="5">
    <source>
        <dbReference type="ARBA" id="ARBA00022989"/>
    </source>
</evidence>
<dbReference type="SMART" id="SM01049">
    <property type="entry name" value="Cache_2"/>
    <property type="match status" value="1"/>
</dbReference>
<dbReference type="Gene3D" id="1.10.287.950">
    <property type="entry name" value="Methyl-accepting chemotaxis protein"/>
    <property type="match status" value="1"/>
</dbReference>
<dbReference type="InterPro" id="IPR033462">
    <property type="entry name" value="Cache_3-Cache_2"/>
</dbReference>
<comment type="caution">
    <text evidence="12">The sequence shown here is derived from an EMBL/GenBank/DDBJ whole genome shotgun (WGS) entry which is preliminary data.</text>
</comment>
<dbReference type="Pfam" id="PF00672">
    <property type="entry name" value="HAMP"/>
    <property type="match status" value="1"/>
</dbReference>
<dbReference type="Pfam" id="PF17201">
    <property type="entry name" value="Cache_3-Cache_2"/>
    <property type="match status" value="1"/>
</dbReference>
<name>A0ABT5KRA3_9BURK</name>
<comment type="similarity">
    <text evidence="7">Belongs to the methyl-accepting chemotaxis (MCP) protein family.</text>
</comment>
<keyword evidence="4 9" id="KW-0812">Transmembrane</keyword>
<dbReference type="PROSITE" id="PS50111">
    <property type="entry name" value="CHEMOTAXIS_TRANSDUC_2"/>
    <property type="match status" value="1"/>
</dbReference>
<dbReference type="SUPFAM" id="SSF58104">
    <property type="entry name" value="Methyl-accepting chemotaxis protein (MCP) signaling domain"/>
    <property type="match status" value="1"/>
</dbReference>
<dbReference type="SMART" id="SM00304">
    <property type="entry name" value="HAMP"/>
    <property type="match status" value="1"/>
</dbReference>
<evidence type="ECO:0000256" key="9">
    <source>
        <dbReference type="SAM" id="Phobius"/>
    </source>
</evidence>
<feature type="domain" description="Methyl-accepting transducer" evidence="10">
    <location>
        <begin position="409"/>
        <end position="638"/>
    </location>
</feature>
<evidence type="ECO:0000259" key="11">
    <source>
        <dbReference type="PROSITE" id="PS50885"/>
    </source>
</evidence>
<dbReference type="EMBL" id="JAQQXS010000007">
    <property type="protein sequence ID" value="MDC8785382.1"/>
    <property type="molecule type" value="Genomic_DNA"/>
</dbReference>
<evidence type="ECO:0000313" key="12">
    <source>
        <dbReference type="EMBL" id="MDC8785382.1"/>
    </source>
</evidence>
<accession>A0ABT5KRA3</accession>
<dbReference type="PANTHER" id="PTHR43531">
    <property type="entry name" value="PROTEIN ICFG"/>
    <property type="match status" value="1"/>
</dbReference>
<proteinExistence type="inferred from homology"/>
<evidence type="ECO:0000256" key="7">
    <source>
        <dbReference type="ARBA" id="ARBA00029447"/>
    </source>
</evidence>
<evidence type="ECO:0000256" key="8">
    <source>
        <dbReference type="PROSITE-ProRule" id="PRU00284"/>
    </source>
</evidence>
<dbReference type="CDD" id="cd11386">
    <property type="entry name" value="MCP_signal"/>
    <property type="match status" value="1"/>
</dbReference>
<organism evidence="12 13">
    <name type="scientific">Roseateles koreensis</name>
    <dbReference type="NCBI Taxonomy" id="2987526"/>
    <lineage>
        <taxon>Bacteria</taxon>
        <taxon>Pseudomonadati</taxon>
        <taxon>Pseudomonadota</taxon>
        <taxon>Betaproteobacteria</taxon>
        <taxon>Burkholderiales</taxon>
        <taxon>Sphaerotilaceae</taxon>
        <taxon>Roseateles</taxon>
    </lineage>
</organism>
<evidence type="ECO:0000256" key="1">
    <source>
        <dbReference type="ARBA" id="ARBA00004651"/>
    </source>
</evidence>
<dbReference type="InterPro" id="IPR003660">
    <property type="entry name" value="HAMP_dom"/>
</dbReference>
<dbReference type="Proteomes" id="UP001219862">
    <property type="component" value="Unassembled WGS sequence"/>
</dbReference>
<dbReference type="PANTHER" id="PTHR43531:SF14">
    <property type="entry name" value="METHYL-ACCEPTING CHEMOTAXIS PROTEIN I-RELATED"/>
    <property type="match status" value="1"/>
</dbReference>
<dbReference type="InterPro" id="IPR029151">
    <property type="entry name" value="Sensor-like_sf"/>
</dbReference>
<keyword evidence="2" id="KW-1003">Cell membrane</keyword>
<feature type="domain" description="HAMP" evidence="11">
    <location>
        <begin position="352"/>
        <end position="404"/>
    </location>
</feature>
<reference evidence="12 13" key="1">
    <citation type="submission" date="2022-10" db="EMBL/GenBank/DDBJ databases">
        <title>paucibacter sp. hw8 Genome sequencing.</title>
        <authorList>
            <person name="Park S."/>
        </authorList>
    </citation>
    <scope>NUCLEOTIDE SEQUENCE [LARGE SCALE GENOMIC DNA]</scope>
    <source>
        <strain evidence="13">hw8</strain>
    </source>
</reference>
<feature type="transmembrane region" description="Helical" evidence="9">
    <location>
        <begin position="330"/>
        <end position="350"/>
    </location>
</feature>
<dbReference type="SUPFAM" id="SSF103190">
    <property type="entry name" value="Sensory domain-like"/>
    <property type="match status" value="1"/>
</dbReference>
<dbReference type="InterPro" id="IPR033480">
    <property type="entry name" value="sCache_2"/>
</dbReference>
<evidence type="ECO:0000259" key="10">
    <source>
        <dbReference type="PROSITE" id="PS50111"/>
    </source>
</evidence>
<evidence type="ECO:0000313" key="13">
    <source>
        <dbReference type="Proteomes" id="UP001219862"/>
    </source>
</evidence>
<protein>
    <submittedName>
        <fullName evidence="12">Cache 3/Cache 2 fusion domain-containing protein</fullName>
    </submittedName>
</protein>
<gene>
    <name evidence="12" type="ORF">PRZ01_09290</name>
</gene>
<evidence type="ECO:0000256" key="2">
    <source>
        <dbReference type="ARBA" id="ARBA00022475"/>
    </source>
</evidence>
<evidence type="ECO:0000256" key="3">
    <source>
        <dbReference type="ARBA" id="ARBA00022481"/>
    </source>
</evidence>
<sequence length="653" mass="70369">MMTNWLKRSSLGTKLSAANFALVTGVVGLFVWAASYSSARIIEARAFDEVEQKTQLLVKLVEASDKDIRYRSNSLGQAFQATLKGQMTLLDSTVDIKGRATPTLALNGRPINLDFSFVDPFTETTGAVATVFAKTGDDFVRIATSLKNEKGERAVGTLLDREHPGYKAVMAGDSFVGVATLFGRQYMTRYDPIRSAAGQTIGLSFVGLDFTEYLATLKATVRDLKIGQTGYFFALDARPGKSFGNMVVHPTLEGKNQLDLKDANGREFIKEILEKKSGSITYAYMNPERGETAPRDKAVSFTYFKDWNWVIAGGTYVDEYTAEIRHQRNAYVVLAIFLVTGMSATSYFLLRRMLSQPLAQVQDMAEHLATGDLTVRLPVQRSDEIGALVAAMNRIGESLTTVVDSARENANNVATACAQIASGNQDLSARTESQASALEQTSASMRQLSGTVQQNVDFAHQANELAAGASEVASKGGAVVAQVVDTMKGITTSSKRIEDITSVIDGIAFQTNILALNAAVEAARAGDAGRGFAVVATEVRSLSGRCAEAAKEIKKLIGDSVNRIERGSELVDQAGITMNEVVNSIERVTRIMSDIRSASGEQATGVRHVDQAVAQMDQSTQQNAALVEEMAAAACSLELQAQTMVQSVALFKI</sequence>
<keyword evidence="3" id="KW-0488">Methylation</keyword>
<evidence type="ECO:0000256" key="6">
    <source>
        <dbReference type="ARBA" id="ARBA00023136"/>
    </source>
</evidence>
<comment type="subcellular location">
    <subcellularLocation>
        <location evidence="1">Cell membrane</location>
        <topology evidence="1">Multi-pass membrane protein</topology>
    </subcellularLocation>
</comment>
<dbReference type="InterPro" id="IPR004089">
    <property type="entry name" value="MCPsignal_dom"/>
</dbReference>
<keyword evidence="6 9" id="KW-0472">Membrane</keyword>
<dbReference type="PROSITE" id="PS50885">
    <property type="entry name" value="HAMP"/>
    <property type="match status" value="1"/>
</dbReference>
<evidence type="ECO:0000256" key="4">
    <source>
        <dbReference type="ARBA" id="ARBA00022692"/>
    </source>
</evidence>
<dbReference type="InterPro" id="IPR051310">
    <property type="entry name" value="MCP_chemotaxis"/>
</dbReference>
<dbReference type="CDD" id="cd12912">
    <property type="entry name" value="PDC2_MCP_like"/>
    <property type="match status" value="1"/>
</dbReference>
<dbReference type="SMART" id="SM00283">
    <property type="entry name" value="MA"/>
    <property type="match status" value="1"/>
</dbReference>
<dbReference type="Gene3D" id="3.30.450.20">
    <property type="entry name" value="PAS domain"/>
    <property type="match status" value="1"/>
</dbReference>